<accession>A0A917J2G9</accession>
<dbReference type="InterPro" id="IPR032818">
    <property type="entry name" value="DedA-like"/>
</dbReference>
<feature type="transmembrane region" description="Helical" evidence="7">
    <location>
        <begin position="58"/>
        <end position="86"/>
    </location>
</feature>
<keyword evidence="10" id="KW-1185">Reference proteome</keyword>
<evidence type="ECO:0000313" key="10">
    <source>
        <dbReference type="Proteomes" id="UP000627292"/>
    </source>
</evidence>
<proteinExistence type="inferred from homology"/>
<dbReference type="PANTHER" id="PTHR30353:SF0">
    <property type="entry name" value="TRANSMEMBRANE PROTEIN"/>
    <property type="match status" value="1"/>
</dbReference>
<keyword evidence="5 7" id="KW-1133">Transmembrane helix</keyword>
<comment type="subcellular location">
    <subcellularLocation>
        <location evidence="1 7">Cell membrane</location>
        <topology evidence="1 7">Multi-pass membrane protein</topology>
    </subcellularLocation>
</comment>
<evidence type="ECO:0000256" key="4">
    <source>
        <dbReference type="ARBA" id="ARBA00022692"/>
    </source>
</evidence>
<evidence type="ECO:0000256" key="6">
    <source>
        <dbReference type="ARBA" id="ARBA00023136"/>
    </source>
</evidence>
<dbReference type="GO" id="GO:0005886">
    <property type="term" value="C:plasma membrane"/>
    <property type="evidence" value="ECO:0007669"/>
    <property type="project" value="UniProtKB-SubCell"/>
</dbReference>
<evidence type="ECO:0000313" key="9">
    <source>
        <dbReference type="EMBL" id="GGH74760.1"/>
    </source>
</evidence>
<organism evidence="9 10">
    <name type="scientific">Filimonas zeae</name>
    <dbReference type="NCBI Taxonomy" id="1737353"/>
    <lineage>
        <taxon>Bacteria</taxon>
        <taxon>Pseudomonadati</taxon>
        <taxon>Bacteroidota</taxon>
        <taxon>Chitinophagia</taxon>
        <taxon>Chitinophagales</taxon>
        <taxon>Chitinophagaceae</taxon>
        <taxon>Filimonas</taxon>
    </lineage>
</organism>
<keyword evidence="4 7" id="KW-0812">Transmembrane</keyword>
<gene>
    <name evidence="9" type="ORF">GCM10011379_37660</name>
</gene>
<sequence length="223" mass="25182">MEKGMIQQFIEWIIHNGGLYVMLLVIFAETGLLLGFFLPGDSLLFAAGLYMEELATEFFGLHYVFIILMVIIASVIGNMVGYWFGYKTGPMLFERKDTFLFKKKHMYKAKDFYERYGKGTIFLAKFLPIIRTFAPIIGGVVKMDKSTFFLYNVLGSVCWVTSMMLGGHFLQGWVADKFGFSLKDHIEGITLVIVLVTTLPVLFKIVFGKKSPVGTSATGQEQN</sequence>
<feature type="transmembrane region" description="Helical" evidence="7">
    <location>
        <begin position="148"/>
        <end position="169"/>
    </location>
</feature>
<dbReference type="RefSeq" id="WP_188955219.1">
    <property type="nucleotide sequence ID" value="NZ_BMIB01000004.1"/>
</dbReference>
<dbReference type="Pfam" id="PF09335">
    <property type="entry name" value="VTT_dom"/>
    <property type="match status" value="1"/>
</dbReference>
<evidence type="ECO:0000256" key="5">
    <source>
        <dbReference type="ARBA" id="ARBA00022989"/>
    </source>
</evidence>
<feature type="transmembrane region" description="Helical" evidence="7">
    <location>
        <begin position="12"/>
        <end position="38"/>
    </location>
</feature>
<comment type="caution">
    <text evidence="9">The sequence shown here is derived from an EMBL/GenBank/DDBJ whole genome shotgun (WGS) entry which is preliminary data.</text>
</comment>
<evidence type="ECO:0000256" key="3">
    <source>
        <dbReference type="ARBA" id="ARBA00022475"/>
    </source>
</evidence>
<reference evidence="9" key="2">
    <citation type="submission" date="2020-09" db="EMBL/GenBank/DDBJ databases">
        <authorList>
            <person name="Sun Q."/>
            <person name="Zhou Y."/>
        </authorList>
    </citation>
    <scope>NUCLEOTIDE SEQUENCE</scope>
    <source>
        <strain evidence="9">CGMCC 1.15290</strain>
    </source>
</reference>
<dbReference type="InterPro" id="IPR032816">
    <property type="entry name" value="VTT_dom"/>
</dbReference>
<feature type="domain" description="VTT" evidence="8">
    <location>
        <begin position="38"/>
        <end position="167"/>
    </location>
</feature>
<evidence type="ECO:0000259" key="8">
    <source>
        <dbReference type="Pfam" id="PF09335"/>
    </source>
</evidence>
<feature type="transmembrane region" description="Helical" evidence="7">
    <location>
        <begin position="189"/>
        <end position="207"/>
    </location>
</feature>
<evidence type="ECO:0000256" key="1">
    <source>
        <dbReference type="ARBA" id="ARBA00004651"/>
    </source>
</evidence>
<dbReference type="EMBL" id="BMIB01000004">
    <property type="protein sequence ID" value="GGH74760.1"/>
    <property type="molecule type" value="Genomic_DNA"/>
</dbReference>
<reference evidence="9" key="1">
    <citation type="journal article" date="2014" name="Int. J. Syst. Evol. Microbiol.">
        <title>Complete genome sequence of Corynebacterium casei LMG S-19264T (=DSM 44701T), isolated from a smear-ripened cheese.</title>
        <authorList>
            <consortium name="US DOE Joint Genome Institute (JGI-PGF)"/>
            <person name="Walter F."/>
            <person name="Albersmeier A."/>
            <person name="Kalinowski J."/>
            <person name="Ruckert C."/>
        </authorList>
    </citation>
    <scope>NUCLEOTIDE SEQUENCE</scope>
    <source>
        <strain evidence="9">CGMCC 1.15290</strain>
    </source>
</reference>
<dbReference type="AlphaFoldDB" id="A0A917J2G9"/>
<keyword evidence="3 7" id="KW-1003">Cell membrane</keyword>
<dbReference type="PANTHER" id="PTHR30353">
    <property type="entry name" value="INNER MEMBRANE PROTEIN DEDA-RELATED"/>
    <property type="match status" value="1"/>
</dbReference>
<dbReference type="Proteomes" id="UP000627292">
    <property type="component" value="Unassembled WGS sequence"/>
</dbReference>
<evidence type="ECO:0000256" key="7">
    <source>
        <dbReference type="RuleBase" id="RU367016"/>
    </source>
</evidence>
<keyword evidence="6 7" id="KW-0472">Membrane</keyword>
<protein>
    <submittedName>
        <fullName evidence="9">Alkaline phosphatase</fullName>
    </submittedName>
</protein>
<evidence type="ECO:0000256" key="2">
    <source>
        <dbReference type="ARBA" id="ARBA00010792"/>
    </source>
</evidence>
<comment type="similarity">
    <text evidence="2 7">Belongs to the DedA family.</text>
</comment>
<name>A0A917J2G9_9BACT</name>